<name>A0AB38ZCJ8_9CAUD</name>
<reference evidence="1" key="1">
    <citation type="submission" date="2024-01" db="EMBL/GenBank/DDBJ databases">
        <title>Isolation and characterization of novel bacteriophages targeting carbapenem-resistant Acinetobacter baumannii.</title>
        <authorList>
            <person name="Kim J."/>
            <person name="Kim S."/>
            <person name="Choi Y.-J."/>
            <person name="Shin M."/>
        </authorList>
    </citation>
    <scope>NUCLEOTIDE SEQUENCE</scope>
</reference>
<dbReference type="EMBL" id="PP174317">
    <property type="protein sequence ID" value="WUV29446.1"/>
    <property type="molecule type" value="Genomic_DNA"/>
</dbReference>
<proteinExistence type="predicted"/>
<organism evidence="1">
    <name type="scientific">Acinetobacter phage vB_AbaSt_W16</name>
    <dbReference type="NCBI Taxonomy" id="3116434"/>
    <lineage>
        <taxon>Viruses</taxon>
        <taxon>Duplodnaviria</taxon>
        <taxon>Heunggongvirae</taxon>
        <taxon>Uroviricota</taxon>
        <taxon>Caudoviricetes</taxon>
    </lineage>
</organism>
<accession>A0AB38ZCJ8</accession>
<evidence type="ECO:0000313" key="1">
    <source>
        <dbReference type="EMBL" id="WUV29446.1"/>
    </source>
</evidence>
<sequence>MSSLEDEWRAAITRLSTITVECWECHTPLIYKGSIVHPIGSQIWVPVNSNNQAVLGKYFSRVK</sequence>
<protein>
    <submittedName>
        <fullName evidence="1">Uncharacterized protein</fullName>
    </submittedName>
</protein>